<keyword evidence="3" id="KW-1185">Reference proteome</keyword>
<organism evidence="2 3">
    <name type="scientific">Frondihabitans cladoniiphilus</name>
    <dbReference type="NCBI Taxonomy" id="715785"/>
    <lineage>
        <taxon>Bacteria</taxon>
        <taxon>Bacillati</taxon>
        <taxon>Actinomycetota</taxon>
        <taxon>Actinomycetes</taxon>
        <taxon>Micrococcales</taxon>
        <taxon>Microbacteriaceae</taxon>
        <taxon>Frondihabitans</taxon>
    </lineage>
</organism>
<dbReference type="Gene3D" id="6.10.180.30">
    <property type="match status" value="1"/>
</dbReference>
<protein>
    <recommendedName>
        <fullName evidence="4">Centromere-binding protein ParB C-terminal domain-containing protein</fullName>
    </recommendedName>
</protein>
<dbReference type="Proteomes" id="UP001501295">
    <property type="component" value="Unassembled WGS sequence"/>
</dbReference>
<dbReference type="EMBL" id="BAABLM010000009">
    <property type="protein sequence ID" value="GAA4683184.1"/>
    <property type="molecule type" value="Genomic_DNA"/>
</dbReference>
<proteinExistence type="predicted"/>
<evidence type="ECO:0008006" key="4">
    <source>
        <dbReference type="Google" id="ProtNLM"/>
    </source>
</evidence>
<reference evidence="3" key="1">
    <citation type="journal article" date="2019" name="Int. J. Syst. Evol. Microbiol.">
        <title>The Global Catalogue of Microorganisms (GCM) 10K type strain sequencing project: providing services to taxonomists for standard genome sequencing and annotation.</title>
        <authorList>
            <consortium name="The Broad Institute Genomics Platform"/>
            <consortium name="The Broad Institute Genome Sequencing Center for Infectious Disease"/>
            <person name="Wu L."/>
            <person name="Ma J."/>
        </authorList>
    </citation>
    <scope>NUCLEOTIDE SEQUENCE [LARGE SCALE GENOMIC DNA]</scope>
    <source>
        <strain evidence="3">JCM 18956</strain>
    </source>
</reference>
<gene>
    <name evidence="2" type="ORF">GCM10025780_31070</name>
</gene>
<evidence type="ECO:0000313" key="2">
    <source>
        <dbReference type="EMBL" id="GAA4683184.1"/>
    </source>
</evidence>
<evidence type="ECO:0000256" key="1">
    <source>
        <dbReference type="SAM" id="MobiDB-lite"/>
    </source>
</evidence>
<accession>A0ABP8W8A2</accession>
<name>A0ABP8W8A2_9MICO</name>
<feature type="region of interest" description="Disordered" evidence="1">
    <location>
        <begin position="128"/>
        <end position="150"/>
    </location>
</feature>
<sequence>MTAPVRRRRGGVSAIRLVAEPEAVKTGADSVEATMSPSASEMPALTPVVKAGQPAAAPQDVVAQVEKPMRPPEEDRAKEQTSLQLRRALKRRAQTAVLRTGGYENGYRSFAALVEGALERELERLQNEFNAGQPFPENEGGFRIGRPMGS</sequence>
<comment type="caution">
    <text evidence="2">The sequence shown here is derived from an EMBL/GenBank/DDBJ whole genome shotgun (WGS) entry which is preliminary data.</text>
</comment>
<evidence type="ECO:0000313" key="3">
    <source>
        <dbReference type="Proteomes" id="UP001501295"/>
    </source>
</evidence>